<feature type="signal peptide" evidence="2">
    <location>
        <begin position="1"/>
        <end position="17"/>
    </location>
</feature>
<comment type="caution">
    <text evidence="3">The sequence shown here is derived from an EMBL/GenBank/DDBJ whole genome shotgun (WGS) entry which is preliminary data.</text>
</comment>
<organism evidence="3 4">
    <name type="scientific">Cylindrotheca closterium</name>
    <dbReference type="NCBI Taxonomy" id="2856"/>
    <lineage>
        <taxon>Eukaryota</taxon>
        <taxon>Sar</taxon>
        <taxon>Stramenopiles</taxon>
        <taxon>Ochrophyta</taxon>
        <taxon>Bacillariophyta</taxon>
        <taxon>Bacillariophyceae</taxon>
        <taxon>Bacillariophycidae</taxon>
        <taxon>Bacillariales</taxon>
        <taxon>Bacillariaceae</taxon>
        <taxon>Cylindrotheca</taxon>
    </lineage>
</organism>
<name>A0AAD2PXN0_9STRA</name>
<evidence type="ECO:0000256" key="2">
    <source>
        <dbReference type="SAM" id="SignalP"/>
    </source>
</evidence>
<feature type="chain" id="PRO_5041996742" evidence="2">
    <location>
        <begin position="18"/>
        <end position="177"/>
    </location>
</feature>
<protein>
    <submittedName>
        <fullName evidence="3">Uncharacterized protein</fullName>
    </submittedName>
</protein>
<sequence>MKITAASFLFFIGVTNAFAPQPVARHQSSQLNLFGGGGGNKDGAKKAPGGGMMDQLAMFKKAQELAQKKNEIDKQLAEQDFFGESADGKVKATFKFVPVKNPMDPNPDYEAQKFEFDDAWYESASPEDVSAAVKEAIINGINETNDRVAEKYQALQGDLMGAMGGMAGGAAPGTPEQ</sequence>
<dbReference type="PANTHER" id="PTHR33449:SF1">
    <property type="entry name" value="NUCLEOID-ASSOCIATED PROTEIN YBAB"/>
    <property type="match status" value="1"/>
</dbReference>
<dbReference type="AlphaFoldDB" id="A0AAD2PXN0"/>
<keyword evidence="4" id="KW-1185">Reference proteome</keyword>
<dbReference type="Pfam" id="PF02575">
    <property type="entry name" value="YbaB_DNA_bd"/>
    <property type="match status" value="1"/>
</dbReference>
<dbReference type="InterPro" id="IPR036894">
    <property type="entry name" value="YbaB-like_sf"/>
</dbReference>
<reference evidence="3" key="1">
    <citation type="submission" date="2023-08" db="EMBL/GenBank/DDBJ databases">
        <authorList>
            <person name="Audoor S."/>
            <person name="Bilcke G."/>
        </authorList>
    </citation>
    <scope>NUCLEOTIDE SEQUENCE</scope>
</reference>
<dbReference type="Gene3D" id="3.30.1310.10">
    <property type="entry name" value="Nucleoid-associated protein YbaB-like domain"/>
    <property type="match status" value="1"/>
</dbReference>
<dbReference type="SUPFAM" id="SSF82607">
    <property type="entry name" value="YbaB-like"/>
    <property type="match status" value="1"/>
</dbReference>
<evidence type="ECO:0000313" key="3">
    <source>
        <dbReference type="EMBL" id="CAJ1966883.1"/>
    </source>
</evidence>
<dbReference type="EMBL" id="CAKOGP040002313">
    <property type="protein sequence ID" value="CAJ1966883.1"/>
    <property type="molecule type" value="Genomic_DNA"/>
</dbReference>
<keyword evidence="2" id="KW-0732">Signal</keyword>
<dbReference type="GO" id="GO:0003677">
    <property type="term" value="F:DNA binding"/>
    <property type="evidence" value="ECO:0007669"/>
    <property type="project" value="UniProtKB-KW"/>
</dbReference>
<accession>A0AAD2PXN0</accession>
<proteinExistence type="predicted"/>
<dbReference type="PANTHER" id="PTHR33449">
    <property type="entry name" value="NUCLEOID-ASSOCIATED PROTEIN YBAB"/>
    <property type="match status" value="1"/>
</dbReference>
<dbReference type="Proteomes" id="UP001295423">
    <property type="component" value="Unassembled WGS sequence"/>
</dbReference>
<keyword evidence="1" id="KW-0238">DNA-binding</keyword>
<evidence type="ECO:0000256" key="1">
    <source>
        <dbReference type="ARBA" id="ARBA00023125"/>
    </source>
</evidence>
<dbReference type="InterPro" id="IPR004401">
    <property type="entry name" value="YbaB/EbfC"/>
</dbReference>
<gene>
    <name evidence="3" type="ORF">CYCCA115_LOCUS22468</name>
</gene>
<evidence type="ECO:0000313" key="4">
    <source>
        <dbReference type="Proteomes" id="UP001295423"/>
    </source>
</evidence>